<evidence type="ECO:0000313" key="4">
    <source>
        <dbReference type="Proteomes" id="UP000193963"/>
    </source>
</evidence>
<dbReference type="GO" id="GO:0005737">
    <property type="term" value="C:cytoplasm"/>
    <property type="evidence" value="ECO:0007669"/>
    <property type="project" value="TreeGrafter"/>
</dbReference>
<feature type="domain" description="FAD dependent oxidoreductase" evidence="2">
    <location>
        <begin position="29"/>
        <end position="379"/>
    </location>
</feature>
<name>A0A1X6ZM37_9RHOB</name>
<dbReference type="Gene3D" id="3.50.50.60">
    <property type="entry name" value="FAD/NAD(P)-binding domain"/>
    <property type="match status" value="1"/>
</dbReference>
<dbReference type="AlphaFoldDB" id="A0A1X6ZM37"/>
<dbReference type="PANTHER" id="PTHR13847">
    <property type="entry name" value="SARCOSINE DEHYDROGENASE-RELATED"/>
    <property type="match status" value="1"/>
</dbReference>
<dbReference type="Pfam" id="PF01266">
    <property type="entry name" value="DAO"/>
    <property type="match status" value="1"/>
</dbReference>
<keyword evidence="4" id="KW-1185">Reference proteome</keyword>
<sequence length="426" mass="44585">MTSDGTLWRASSAERLTTTPLAADARAEVVVIGAGFTGLACALEVAKQGASVVVLEANTVAHGGSGRNVGLVNAGLWLPPDEVLAQMGEDDGTRLVEALGQGPQMVFDRVAEHGIACEATRHGTLHLAHSAKGFEDLQDRFRQGNRHGAPLQLLDAAETARRTGSDAFHGALLDPRAGTVQPLAYCTGLARAAQELGAQIHEGSAVTAIAHTEGLWTVSANGHSVRAPKLLLATNAYHEGIAGAFAPQFVVVNYSQFATAPLPPEAQAKVLPGGEGCWDTALVMSSVRVDAAGRLIVGGMGNADGLGGAIHAGWARRKLRALYPDLGDIPFEHHWRGKIAMTRDHIPKVVNFGPSAYAVFGYSGRGISPGTVFGAAAAQALLNDAPEAFPLPVLKGYKEHLRGLHEAYYEFGATLTHAMMRGRAGA</sequence>
<proteinExistence type="predicted"/>
<evidence type="ECO:0000313" key="3">
    <source>
        <dbReference type="EMBL" id="SLN55774.1"/>
    </source>
</evidence>
<dbReference type="GO" id="GO:0016491">
    <property type="term" value="F:oxidoreductase activity"/>
    <property type="evidence" value="ECO:0007669"/>
    <property type="project" value="UniProtKB-KW"/>
</dbReference>
<reference evidence="4" key="1">
    <citation type="submission" date="2017-03" db="EMBL/GenBank/DDBJ databases">
        <authorList>
            <person name="Rodrigo-Torres L."/>
            <person name="Arahal R.D."/>
            <person name="Lucena T."/>
        </authorList>
    </citation>
    <scope>NUCLEOTIDE SEQUENCE [LARGE SCALE GENOMIC DNA]</scope>
    <source>
        <strain evidence="4">CECT 7751</strain>
    </source>
</reference>
<dbReference type="InterPro" id="IPR006076">
    <property type="entry name" value="FAD-dep_OxRdtase"/>
</dbReference>
<dbReference type="RefSeq" id="WP_085888779.1">
    <property type="nucleotide sequence ID" value="NZ_FWFN01000005.1"/>
</dbReference>
<gene>
    <name evidence="3" type="primary">puuB_2</name>
    <name evidence="3" type="ORF">PSM7751_02751</name>
</gene>
<evidence type="ECO:0000256" key="1">
    <source>
        <dbReference type="ARBA" id="ARBA00023002"/>
    </source>
</evidence>
<protein>
    <submittedName>
        <fullName evidence="3">Gamma-glutamylputrescine oxidoreductase</fullName>
        <ecNumber evidence="3">1.4.3.-</ecNumber>
    </submittedName>
</protein>
<dbReference type="Proteomes" id="UP000193963">
    <property type="component" value="Unassembled WGS sequence"/>
</dbReference>
<dbReference type="InterPro" id="IPR036188">
    <property type="entry name" value="FAD/NAD-bd_sf"/>
</dbReference>
<dbReference type="EC" id="1.4.3.-" evidence="3"/>
<dbReference type="SUPFAM" id="SSF51905">
    <property type="entry name" value="FAD/NAD(P)-binding domain"/>
    <property type="match status" value="1"/>
</dbReference>
<organism evidence="3 4">
    <name type="scientific">Pseudooceanicola marinus</name>
    <dbReference type="NCBI Taxonomy" id="396013"/>
    <lineage>
        <taxon>Bacteria</taxon>
        <taxon>Pseudomonadati</taxon>
        <taxon>Pseudomonadota</taxon>
        <taxon>Alphaproteobacteria</taxon>
        <taxon>Rhodobacterales</taxon>
        <taxon>Paracoccaceae</taxon>
        <taxon>Pseudooceanicola</taxon>
    </lineage>
</organism>
<dbReference type="PANTHER" id="PTHR13847:SF275">
    <property type="entry name" value="GAMMA-GLUTAMYLPUTRESCINE OXIDOREDUCTASE"/>
    <property type="match status" value="1"/>
</dbReference>
<evidence type="ECO:0000259" key="2">
    <source>
        <dbReference type="Pfam" id="PF01266"/>
    </source>
</evidence>
<keyword evidence="1 3" id="KW-0560">Oxidoreductase</keyword>
<dbReference type="Gene3D" id="3.30.9.10">
    <property type="entry name" value="D-Amino Acid Oxidase, subunit A, domain 2"/>
    <property type="match status" value="1"/>
</dbReference>
<accession>A0A1X6ZM37</accession>
<dbReference type="OrthoDB" id="9806601at2"/>
<dbReference type="EMBL" id="FWFN01000005">
    <property type="protein sequence ID" value="SLN55774.1"/>
    <property type="molecule type" value="Genomic_DNA"/>
</dbReference>